<accession>A0A5P8MBH1</accession>
<reference evidence="1 2" key="1">
    <citation type="submission" date="2019-10" db="EMBL/GenBank/DDBJ databases">
        <title>The completed genome of Lactobacillus harbinensis M1.</title>
        <authorList>
            <person name="Zheng Y."/>
        </authorList>
    </citation>
    <scope>NUCLEOTIDE SEQUENCE [LARGE SCALE GENOMIC DNA]</scope>
    <source>
        <strain evidence="1 2">M1</strain>
    </source>
</reference>
<dbReference type="AlphaFoldDB" id="A0A5P8MBH1"/>
<dbReference type="KEGG" id="lhb:D1010_12370"/>
<name>A0A5P8MBH1_9LACO</name>
<evidence type="ECO:0000313" key="2">
    <source>
        <dbReference type="Proteomes" id="UP000326779"/>
    </source>
</evidence>
<gene>
    <name evidence="1" type="ORF">D1010_12370</name>
</gene>
<protein>
    <submittedName>
        <fullName evidence="1">Uncharacterized protein</fullName>
    </submittedName>
</protein>
<dbReference type="Proteomes" id="UP000326779">
    <property type="component" value="Chromosome"/>
</dbReference>
<sequence length="74" mass="8837">MKETEEQEFARRRYLSKFQRENAPARIVDPRAKDVGERIVLLMKKEDLTYDAAYASLQYAYELIRYESNFLKLG</sequence>
<dbReference type="EMBL" id="CP045143">
    <property type="protein sequence ID" value="QFR25261.1"/>
    <property type="molecule type" value="Genomic_DNA"/>
</dbReference>
<evidence type="ECO:0000313" key="1">
    <source>
        <dbReference type="EMBL" id="QFR25261.1"/>
    </source>
</evidence>
<organism evidence="1 2">
    <name type="scientific">Schleiferilactobacillus harbinensis</name>
    <dbReference type="NCBI Taxonomy" id="304207"/>
    <lineage>
        <taxon>Bacteria</taxon>
        <taxon>Bacillati</taxon>
        <taxon>Bacillota</taxon>
        <taxon>Bacilli</taxon>
        <taxon>Lactobacillales</taxon>
        <taxon>Lactobacillaceae</taxon>
        <taxon>Schleiferilactobacillus</taxon>
    </lineage>
</organism>
<proteinExistence type="predicted"/>